<evidence type="ECO:0000313" key="2">
    <source>
        <dbReference type="Proteomes" id="UP000824533"/>
    </source>
</evidence>
<keyword evidence="2" id="KW-1185">Reference proteome</keyword>
<dbReference type="Proteomes" id="UP000824533">
    <property type="component" value="Linkage Group LG26"/>
</dbReference>
<accession>A0ACC1CGL7</accession>
<proteinExistence type="predicted"/>
<organism evidence="1 2">
    <name type="scientific">Dendrolimus kikuchii</name>
    <dbReference type="NCBI Taxonomy" id="765133"/>
    <lineage>
        <taxon>Eukaryota</taxon>
        <taxon>Metazoa</taxon>
        <taxon>Ecdysozoa</taxon>
        <taxon>Arthropoda</taxon>
        <taxon>Hexapoda</taxon>
        <taxon>Insecta</taxon>
        <taxon>Pterygota</taxon>
        <taxon>Neoptera</taxon>
        <taxon>Endopterygota</taxon>
        <taxon>Lepidoptera</taxon>
        <taxon>Glossata</taxon>
        <taxon>Ditrysia</taxon>
        <taxon>Bombycoidea</taxon>
        <taxon>Lasiocampidae</taxon>
        <taxon>Dendrolimus</taxon>
    </lineage>
</organism>
<name>A0ACC1CGL7_9NEOP</name>
<protein>
    <submittedName>
        <fullName evidence="1">Uncharacterized protein</fullName>
    </submittedName>
</protein>
<reference evidence="1 2" key="1">
    <citation type="journal article" date="2021" name="Front. Genet.">
        <title>Chromosome-Level Genome Assembly Reveals Significant Gene Expansion in the Toll and IMD Signaling Pathways of Dendrolimus kikuchii.</title>
        <authorList>
            <person name="Zhou J."/>
            <person name="Wu P."/>
            <person name="Xiong Z."/>
            <person name="Liu N."/>
            <person name="Zhao N."/>
            <person name="Ji M."/>
            <person name="Qiu Y."/>
            <person name="Yang B."/>
        </authorList>
    </citation>
    <scope>NUCLEOTIDE SEQUENCE [LARGE SCALE GENOMIC DNA]</scope>
    <source>
        <strain evidence="1">Ann1</strain>
    </source>
</reference>
<sequence>MRCPMEELPENIGWTIIDGKYEYCWFGGPQSISFEELSSDIQDITNEENEIDKDDSDVSSEDNEVLSHESDEDYYFFYM</sequence>
<comment type="caution">
    <text evidence="1">The sequence shown here is derived from an EMBL/GenBank/DDBJ whole genome shotgun (WGS) entry which is preliminary data.</text>
</comment>
<dbReference type="EMBL" id="CM034412">
    <property type="protein sequence ID" value="KAJ0170717.1"/>
    <property type="molecule type" value="Genomic_DNA"/>
</dbReference>
<evidence type="ECO:0000313" key="1">
    <source>
        <dbReference type="EMBL" id="KAJ0170717.1"/>
    </source>
</evidence>
<gene>
    <name evidence="1" type="ORF">K1T71_013489</name>
</gene>